<organism evidence="2 3">
    <name type="scientific">Candidatus Jacksonbacteria bacterium RIFCSPLOWO2_02_FULL_44_20</name>
    <dbReference type="NCBI Taxonomy" id="1798460"/>
    <lineage>
        <taxon>Bacteria</taxon>
        <taxon>Candidatus Jacksoniibacteriota</taxon>
    </lineage>
</organism>
<feature type="transmembrane region" description="Helical" evidence="1">
    <location>
        <begin position="69"/>
        <end position="88"/>
    </location>
</feature>
<dbReference type="AlphaFoldDB" id="A0A1G2A893"/>
<evidence type="ECO:0000313" key="2">
    <source>
        <dbReference type="EMBL" id="OGY73108.1"/>
    </source>
</evidence>
<name>A0A1G2A893_9BACT</name>
<keyword evidence="1" id="KW-0472">Membrane</keyword>
<evidence type="ECO:0000256" key="1">
    <source>
        <dbReference type="SAM" id="Phobius"/>
    </source>
</evidence>
<protein>
    <submittedName>
        <fullName evidence="2">Uncharacterized protein</fullName>
    </submittedName>
</protein>
<keyword evidence="1" id="KW-0812">Transmembrane</keyword>
<feature type="transmembrane region" description="Helical" evidence="1">
    <location>
        <begin position="94"/>
        <end position="112"/>
    </location>
</feature>
<dbReference type="Proteomes" id="UP000178315">
    <property type="component" value="Unassembled WGS sequence"/>
</dbReference>
<reference evidence="2 3" key="1">
    <citation type="journal article" date="2016" name="Nat. Commun.">
        <title>Thousands of microbial genomes shed light on interconnected biogeochemical processes in an aquifer system.</title>
        <authorList>
            <person name="Anantharaman K."/>
            <person name="Brown C.T."/>
            <person name="Hug L.A."/>
            <person name="Sharon I."/>
            <person name="Castelle C.J."/>
            <person name="Probst A.J."/>
            <person name="Thomas B.C."/>
            <person name="Singh A."/>
            <person name="Wilkins M.J."/>
            <person name="Karaoz U."/>
            <person name="Brodie E.L."/>
            <person name="Williams K.H."/>
            <person name="Hubbard S.S."/>
            <person name="Banfield J.F."/>
        </authorList>
    </citation>
    <scope>NUCLEOTIDE SEQUENCE [LARGE SCALE GENOMIC DNA]</scope>
</reference>
<proteinExistence type="predicted"/>
<comment type="caution">
    <text evidence="2">The sequence shown here is derived from an EMBL/GenBank/DDBJ whole genome shotgun (WGS) entry which is preliminary data.</text>
</comment>
<evidence type="ECO:0000313" key="3">
    <source>
        <dbReference type="Proteomes" id="UP000178315"/>
    </source>
</evidence>
<accession>A0A1G2A893</accession>
<sequence length="114" mass="13751">MFKYILQRFILDILYFPLWWYTRGFTRTIKFALRSVADAERQIALGIWLKAMFKPMFQDYTWEGRMVSFFMRIMLLIFKIVMFGAWVIGAILIIIAWTGLPIIAVWLLWLAFRI</sequence>
<gene>
    <name evidence="2" type="ORF">A3H61_02775</name>
</gene>
<dbReference type="EMBL" id="MHJU01000017">
    <property type="protein sequence ID" value="OGY73108.1"/>
    <property type="molecule type" value="Genomic_DNA"/>
</dbReference>
<keyword evidence="1" id="KW-1133">Transmembrane helix</keyword>